<gene>
    <name evidence="1" type="ORF">IAI61_10210</name>
</gene>
<evidence type="ECO:0000313" key="2">
    <source>
        <dbReference type="Proteomes" id="UP001518989"/>
    </source>
</evidence>
<keyword evidence="2" id="KW-1185">Reference proteome</keyword>
<organism evidence="1 2">
    <name type="scientific">Roseomonas haemaphysalidis</name>
    <dbReference type="NCBI Taxonomy" id="2768162"/>
    <lineage>
        <taxon>Bacteria</taxon>
        <taxon>Pseudomonadati</taxon>
        <taxon>Pseudomonadota</taxon>
        <taxon>Alphaproteobacteria</taxon>
        <taxon>Acetobacterales</taxon>
        <taxon>Roseomonadaceae</taxon>
        <taxon>Roseomonas</taxon>
    </lineage>
</organism>
<protein>
    <submittedName>
        <fullName evidence="1">Aldose epimerase</fullName>
    </submittedName>
</protein>
<evidence type="ECO:0000313" key="1">
    <source>
        <dbReference type="EMBL" id="MBO1079407.1"/>
    </source>
</evidence>
<sequence>MPPDGLELRAGDWRAVLRPAHGAAFAALEHRHRAVLEPLDGRDPLRSSAGAFWMLPWTNRLDGGRFPVGGTDYRLPINRPDEGNALHGLGREAPWTVELAGADHAVLLQRLQHSPFDYAARLELRLADDALRMRLRLENTGGAPCPMGFGWHPWFARPPGCSLRFAAAARMVKGERELPVAAEPSSGLDSAVAELMGLDGHFAGWDGVAVLHRPDLTVTLRASGAWARNLQVFVPDDHREVVCMEPVSHVPNVINTPALASYGAMQVLAPGEAMEGSLELLVR</sequence>
<comment type="caution">
    <text evidence="1">The sequence shown here is derived from an EMBL/GenBank/DDBJ whole genome shotgun (WGS) entry which is preliminary data.</text>
</comment>
<dbReference type="Pfam" id="PF01263">
    <property type="entry name" value="Aldose_epim"/>
    <property type="match status" value="1"/>
</dbReference>
<reference evidence="1 2" key="1">
    <citation type="submission" date="2020-09" db="EMBL/GenBank/DDBJ databases">
        <title>Roseomonas.</title>
        <authorList>
            <person name="Zhu W."/>
        </authorList>
    </citation>
    <scope>NUCLEOTIDE SEQUENCE [LARGE SCALE GENOMIC DNA]</scope>
    <source>
        <strain evidence="1 2">573</strain>
    </source>
</reference>
<dbReference type="InterPro" id="IPR008183">
    <property type="entry name" value="Aldose_1/G6P_1-epimerase"/>
</dbReference>
<dbReference type="Gene3D" id="2.70.98.10">
    <property type="match status" value="1"/>
</dbReference>
<dbReference type="InterPro" id="IPR014718">
    <property type="entry name" value="GH-type_carb-bd"/>
</dbReference>
<dbReference type="EMBL" id="JACTNG010000004">
    <property type="protein sequence ID" value="MBO1079407.1"/>
    <property type="molecule type" value="Genomic_DNA"/>
</dbReference>
<dbReference type="SUPFAM" id="SSF74650">
    <property type="entry name" value="Galactose mutarotase-like"/>
    <property type="match status" value="1"/>
</dbReference>
<dbReference type="InterPro" id="IPR011013">
    <property type="entry name" value="Gal_mutarotase_sf_dom"/>
</dbReference>
<dbReference type="Proteomes" id="UP001518989">
    <property type="component" value="Unassembled WGS sequence"/>
</dbReference>
<proteinExistence type="predicted"/>
<name>A0ABS3KPP8_9PROT</name>
<accession>A0ABS3KPP8</accession>